<dbReference type="GO" id="GO:0008531">
    <property type="term" value="F:riboflavin kinase activity"/>
    <property type="evidence" value="ECO:0007669"/>
    <property type="project" value="UniProtKB-EC"/>
</dbReference>
<evidence type="ECO:0000256" key="6">
    <source>
        <dbReference type="ARBA" id="ARBA00022643"/>
    </source>
</evidence>
<dbReference type="KEGG" id="btab:109035239"/>
<evidence type="ECO:0000259" key="17">
    <source>
        <dbReference type="SMART" id="SM00904"/>
    </source>
</evidence>
<evidence type="ECO:0000313" key="19">
    <source>
        <dbReference type="Proteomes" id="UP001152759"/>
    </source>
</evidence>
<dbReference type="Gene3D" id="2.40.30.30">
    <property type="entry name" value="Riboflavin kinase-like"/>
    <property type="match status" value="1"/>
</dbReference>
<dbReference type="GO" id="GO:0046872">
    <property type="term" value="F:metal ion binding"/>
    <property type="evidence" value="ECO:0007669"/>
    <property type="project" value="UniProtKB-KW"/>
</dbReference>
<dbReference type="Pfam" id="PF01687">
    <property type="entry name" value="Flavokinase"/>
    <property type="match status" value="1"/>
</dbReference>
<comment type="catalytic activity">
    <reaction evidence="14">
        <text>riboflavin + ATP = FMN + ADP + H(+)</text>
        <dbReference type="Rhea" id="RHEA:14357"/>
        <dbReference type="ChEBI" id="CHEBI:15378"/>
        <dbReference type="ChEBI" id="CHEBI:30616"/>
        <dbReference type="ChEBI" id="CHEBI:57986"/>
        <dbReference type="ChEBI" id="CHEBI:58210"/>
        <dbReference type="ChEBI" id="CHEBI:456216"/>
        <dbReference type="EC" id="2.7.1.26"/>
    </reaction>
    <physiologicalReaction direction="left-to-right" evidence="14">
        <dbReference type="Rhea" id="RHEA:14358"/>
    </physiologicalReaction>
</comment>
<keyword evidence="19" id="KW-1185">Reference proteome</keyword>
<comment type="pathway">
    <text evidence="2">Cofactor biosynthesis; FMN biosynthesis; FMN from riboflavin (ATP route): step 1/1.</text>
</comment>
<dbReference type="InterPro" id="IPR015865">
    <property type="entry name" value="Riboflavin_kinase_bac/euk"/>
</dbReference>
<name>A0A9N9ZZ45_BEMTA</name>
<dbReference type="GO" id="GO:0005739">
    <property type="term" value="C:mitochondrion"/>
    <property type="evidence" value="ECO:0007669"/>
    <property type="project" value="TreeGrafter"/>
</dbReference>
<comment type="cofactor">
    <cofactor evidence="1">
        <name>Zn(2+)</name>
        <dbReference type="ChEBI" id="CHEBI:29105"/>
    </cofactor>
</comment>
<gene>
    <name evidence="18" type="ORF">BEMITA_LOCUS328</name>
</gene>
<dbReference type="InterPro" id="IPR023468">
    <property type="entry name" value="Riboflavin_kinase"/>
</dbReference>
<proteinExistence type="predicted"/>
<evidence type="ECO:0000256" key="13">
    <source>
        <dbReference type="ARBA" id="ARBA00029789"/>
    </source>
</evidence>
<dbReference type="SMART" id="SM00904">
    <property type="entry name" value="Flavokinase"/>
    <property type="match status" value="1"/>
</dbReference>
<accession>A0A9N9ZZ45</accession>
<dbReference type="OrthoDB" id="276388at2759"/>
<dbReference type="EMBL" id="OU963862">
    <property type="protein sequence ID" value="CAH0380593.1"/>
    <property type="molecule type" value="Genomic_DNA"/>
</dbReference>
<evidence type="ECO:0000256" key="8">
    <source>
        <dbReference type="ARBA" id="ARBA00022723"/>
    </source>
</evidence>
<dbReference type="InterPro" id="IPR023465">
    <property type="entry name" value="Riboflavin_kinase_dom_sf"/>
</dbReference>
<keyword evidence="9" id="KW-0547">Nucleotide-binding</keyword>
<keyword evidence="10" id="KW-0418">Kinase</keyword>
<dbReference type="EC" id="2.7.1.26" evidence="3"/>
<organism evidence="18 19">
    <name type="scientific">Bemisia tabaci</name>
    <name type="common">Sweetpotato whitefly</name>
    <name type="synonym">Aleurodes tabaci</name>
    <dbReference type="NCBI Taxonomy" id="7038"/>
    <lineage>
        <taxon>Eukaryota</taxon>
        <taxon>Metazoa</taxon>
        <taxon>Ecdysozoa</taxon>
        <taxon>Arthropoda</taxon>
        <taxon>Hexapoda</taxon>
        <taxon>Insecta</taxon>
        <taxon>Pterygota</taxon>
        <taxon>Neoptera</taxon>
        <taxon>Paraneoptera</taxon>
        <taxon>Hemiptera</taxon>
        <taxon>Sternorrhyncha</taxon>
        <taxon>Aleyrodoidea</taxon>
        <taxon>Aleyrodidae</taxon>
        <taxon>Aleyrodinae</taxon>
        <taxon>Bemisia</taxon>
    </lineage>
</organism>
<protein>
    <recommendedName>
        <fullName evidence="4">Riboflavin kinase</fullName>
        <ecNumber evidence="3">2.7.1.26</ecNumber>
    </recommendedName>
    <alternativeName>
        <fullName evidence="16">ATP:riboflavin 5'-phosphotransferase</fullName>
    </alternativeName>
    <alternativeName>
        <fullName evidence="13">Flavokinase</fullName>
    </alternativeName>
</protein>
<dbReference type="GO" id="GO:0009231">
    <property type="term" value="P:riboflavin biosynthetic process"/>
    <property type="evidence" value="ECO:0007669"/>
    <property type="project" value="InterPro"/>
</dbReference>
<keyword evidence="12" id="KW-0067">ATP-binding</keyword>
<feature type="domain" description="Riboflavin kinase" evidence="17">
    <location>
        <begin position="3"/>
        <end position="133"/>
    </location>
</feature>
<sequence length="155" mass="17880">MICKNLPYYTRGKVVKGFGRGSKQLGVPTANFPQEVVNQLPEELKTGIYYGWAQVDSSPVFKMVLSVGWNPFYKNTHKSMETHILHTFENDFYGSELKIIMVGYIRPEKDFTSLDELIETIKEDIRTADNVLESNASLKLYKDDPFFLEEESLNR</sequence>
<keyword evidence="5" id="KW-0285">Flavoprotein</keyword>
<dbReference type="PANTHER" id="PTHR22749">
    <property type="entry name" value="RIBOFLAVIN KINASE/FMN ADENYLYLTRANSFERASE"/>
    <property type="match status" value="1"/>
</dbReference>
<keyword evidence="11" id="KW-0862">Zinc</keyword>
<evidence type="ECO:0000256" key="12">
    <source>
        <dbReference type="ARBA" id="ARBA00022840"/>
    </source>
</evidence>
<evidence type="ECO:0000256" key="4">
    <source>
        <dbReference type="ARBA" id="ARBA00017394"/>
    </source>
</evidence>
<evidence type="ECO:0000256" key="14">
    <source>
        <dbReference type="ARBA" id="ARBA00050912"/>
    </source>
</evidence>
<keyword evidence="7" id="KW-0808">Transferase</keyword>
<evidence type="ECO:0000256" key="15">
    <source>
        <dbReference type="ARBA" id="ARBA00054097"/>
    </source>
</evidence>
<evidence type="ECO:0000313" key="18">
    <source>
        <dbReference type="EMBL" id="CAH0380593.1"/>
    </source>
</evidence>
<dbReference type="AlphaFoldDB" id="A0A9N9ZZ45"/>
<dbReference type="SUPFAM" id="SSF82114">
    <property type="entry name" value="Riboflavin kinase-like"/>
    <property type="match status" value="1"/>
</dbReference>
<keyword evidence="6" id="KW-0288">FMN</keyword>
<evidence type="ECO:0000256" key="3">
    <source>
        <dbReference type="ARBA" id="ARBA00012105"/>
    </source>
</evidence>
<dbReference type="Proteomes" id="UP001152759">
    <property type="component" value="Chromosome 1"/>
</dbReference>
<keyword evidence="8" id="KW-0479">Metal-binding</keyword>
<evidence type="ECO:0000256" key="7">
    <source>
        <dbReference type="ARBA" id="ARBA00022679"/>
    </source>
</evidence>
<evidence type="ECO:0000256" key="9">
    <source>
        <dbReference type="ARBA" id="ARBA00022741"/>
    </source>
</evidence>
<dbReference type="PANTHER" id="PTHR22749:SF6">
    <property type="entry name" value="RIBOFLAVIN KINASE"/>
    <property type="match status" value="1"/>
</dbReference>
<evidence type="ECO:0000256" key="2">
    <source>
        <dbReference type="ARBA" id="ARBA00005201"/>
    </source>
</evidence>
<dbReference type="GO" id="GO:0009398">
    <property type="term" value="P:FMN biosynthetic process"/>
    <property type="evidence" value="ECO:0007669"/>
    <property type="project" value="TreeGrafter"/>
</dbReference>
<evidence type="ECO:0000256" key="11">
    <source>
        <dbReference type="ARBA" id="ARBA00022833"/>
    </source>
</evidence>
<dbReference type="FunFam" id="2.40.30.30:FF:000002">
    <property type="entry name" value="Riboflavin kinase, putative"/>
    <property type="match status" value="1"/>
</dbReference>
<evidence type="ECO:0000256" key="10">
    <source>
        <dbReference type="ARBA" id="ARBA00022777"/>
    </source>
</evidence>
<reference evidence="18" key="1">
    <citation type="submission" date="2021-12" db="EMBL/GenBank/DDBJ databases">
        <authorList>
            <person name="King R."/>
        </authorList>
    </citation>
    <scope>NUCLEOTIDE SEQUENCE</scope>
</reference>
<dbReference type="GO" id="GO:0005524">
    <property type="term" value="F:ATP binding"/>
    <property type="evidence" value="ECO:0007669"/>
    <property type="project" value="UniProtKB-KW"/>
</dbReference>
<comment type="function">
    <text evidence="15">Catalyzes the phosphorylation of riboflavin (vitamin B2) to form flavin-mononucleotide (FMN), hence rate-limiting enzyme in the synthesis of FAD. Essential for TNF-induced reactive oxygen species (ROS) production. Through its interaction with both TNFRSF1A and CYBA, physically and functionally couples TNFRSF1A to NADPH oxidase. TNF-activation of RFK may enhance the incorporation of FAD in NADPH oxidase, a critical step for the assembly and activation of NADPH oxidase.</text>
</comment>
<evidence type="ECO:0000256" key="5">
    <source>
        <dbReference type="ARBA" id="ARBA00022630"/>
    </source>
</evidence>
<evidence type="ECO:0000256" key="1">
    <source>
        <dbReference type="ARBA" id="ARBA00001947"/>
    </source>
</evidence>
<evidence type="ECO:0000256" key="16">
    <source>
        <dbReference type="ARBA" id="ARBA00077632"/>
    </source>
</evidence>